<sequence length="518" mass="57575">MFGNCCRILLVAPAVTSQSSSVRRGLHTQASWIRGCVFPRDRDRVKKSFWKSSEPRSERTSAMILRSAWLLVTTLAMGLASPQQLSQSFGGQTFGKQLKSVTQWNSLDFVFKSPQERQEALTAGRFIPENCIPLDMDVDYNSNAIRSRVFVTVPRFIEGIPATLGIISTQQGATGPLIEPYPNAAIQANPEDPRCEGIVSVFRTMIDECNRLWIVDTGKIGDRRICLPKIVAFDLRSDQIIHQYQIPASQLVCDVSLLVSILVDVRDPPPLGTCSNTMAYIADVTGAGLIVYDMSRGKSWRVTNKLMNPNPDYGTFTIANESFDLMDGMISMALSPKLPSDIRTSDFTFNSAYGTAKPNKSPVLNDRLLFFHALASVAENAVRTSVLHNDTMWDEDVGANPRAFRVIGRRNSQSAPEAMDSNGNLYFGLLNQMAIGCWDSTTNYNPSNIRIVSQNLDTLQFPSGVKVVRNRKGVEELWVMTCRFQKIMTGSLNMNETNFRVQAIQVPELLGGSRSCRN</sequence>
<dbReference type="PRINTS" id="PR01366">
    <property type="entry name" value="ROYALJELLY"/>
</dbReference>
<dbReference type="PANTHER" id="PTHR10009">
    <property type="entry name" value="PROTEIN YELLOW-RELATED"/>
    <property type="match status" value="1"/>
</dbReference>
<evidence type="ECO:0008006" key="8">
    <source>
        <dbReference type="Google" id="ProtNLM"/>
    </source>
</evidence>
<dbReference type="PANTHER" id="PTHR10009:SF7">
    <property type="entry name" value="GH10609P-RELATED"/>
    <property type="match status" value="1"/>
</dbReference>
<comment type="subcellular location">
    <subcellularLocation>
        <location evidence="1">Secreted</location>
    </subcellularLocation>
</comment>
<keyword evidence="7" id="KW-1185">Reference proteome</keyword>
<dbReference type="Gene3D" id="2.120.10.30">
    <property type="entry name" value="TolB, C-terminal domain"/>
    <property type="match status" value="1"/>
</dbReference>
<evidence type="ECO:0000256" key="4">
    <source>
        <dbReference type="ARBA" id="ARBA00022729"/>
    </source>
</evidence>
<dbReference type="Pfam" id="PF03022">
    <property type="entry name" value="MRJP"/>
    <property type="match status" value="2"/>
</dbReference>
<evidence type="ECO:0000313" key="6">
    <source>
        <dbReference type="EMBL" id="KAL1399470.1"/>
    </source>
</evidence>
<keyword evidence="5" id="KW-0325">Glycoprotein</keyword>
<protein>
    <recommendedName>
        <fullName evidence="8">Yellow</fullName>
    </recommendedName>
</protein>
<evidence type="ECO:0000256" key="2">
    <source>
        <dbReference type="ARBA" id="ARBA00009127"/>
    </source>
</evidence>
<evidence type="ECO:0000313" key="7">
    <source>
        <dbReference type="Proteomes" id="UP001562425"/>
    </source>
</evidence>
<evidence type="ECO:0000256" key="5">
    <source>
        <dbReference type="ARBA" id="ARBA00023180"/>
    </source>
</evidence>
<comment type="caution">
    <text evidence="6">The sequence shown here is derived from an EMBL/GenBank/DDBJ whole genome shotgun (WGS) entry which is preliminary data.</text>
</comment>
<comment type="similarity">
    <text evidence="2">Belongs to the major royal jelly protein family.</text>
</comment>
<evidence type="ECO:0000256" key="1">
    <source>
        <dbReference type="ARBA" id="ARBA00004613"/>
    </source>
</evidence>
<dbReference type="GO" id="GO:0005576">
    <property type="term" value="C:extracellular region"/>
    <property type="evidence" value="ECO:0007669"/>
    <property type="project" value="UniProtKB-SubCell"/>
</dbReference>
<name>A0ABD1DJQ1_CULPP</name>
<keyword evidence="3" id="KW-0964">Secreted</keyword>
<dbReference type="InterPro" id="IPR017996">
    <property type="entry name" value="MRJP/yellow-related"/>
</dbReference>
<proteinExistence type="inferred from homology"/>
<reference evidence="6 7" key="1">
    <citation type="submission" date="2024-05" db="EMBL/GenBank/DDBJ databases">
        <title>Culex pipiens pipiens assembly and annotation.</title>
        <authorList>
            <person name="Alout H."/>
            <person name="Durand T."/>
        </authorList>
    </citation>
    <scope>NUCLEOTIDE SEQUENCE [LARGE SCALE GENOMIC DNA]</scope>
    <source>
        <strain evidence="6">HA-2024</strain>
        <tissue evidence="6">Whole body</tissue>
    </source>
</reference>
<dbReference type="AlphaFoldDB" id="A0ABD1DJQ1"/>
<evidence type="ECO:0000256" key="3">
    <source>
        <dbReference type="ARBA" id="ARBA00022525"/>
    </source>
</evidence>
<accession>A0ABD1DJQ1</accession>
<organism evidence="6 7">
    <name type="scientific">Culex pipiens pipiens</name>
    <name type="common">Northern house mosquito</name>
    <dbReference type="NCBI Taxonomy" id="38569"/>
    <lineage>
        <taxon>Eukaryota</taxon>
        <taxon>Metazoa</taxon>
        <taxon>Ecdysozoa</taxon>
        <taxon>Arthropoda</taxon>
        <taxon>Hexapoda</taxon>
        <taxon>Insecta</taxon>
        <taxon>Pterygota</taxon>
        <taxon>Neoptera</taxon>
        <taxon>Endopterygota</taxon>
        <taxon>Diptera</taxon>
        <taxon>Nematocera</taxon>
        <taxon>Culicoidea</taxon>
        <taxon>Culicidae</taxon>
        <taxon>Culicinae</taxon>
        <taxon>Culicini</taxon>
        <taxon>Culex</taxon>
        <taxon>Culex</taxon>
    </lineage>
</organism>
<dbReference type="FunFam" id="2.120.10.30:FF:000045">
    <property type="entry name" value="Blast:Protein yellow"/>
    <property type="match status" value="1"/>
</dbReference>
<dbReference type="InterPro" id="IPR011042">
    <property type="entry name" value="6-blade_b-propeller_TolB-like"/>
</dbReference>
<keyword evidence="4" id="KW-0732">Signal</keyword>
<dbReference type="Proteomes" id="UP001562425">
    <property type="component" value="Unassembled WGS sequence"/>
</dbReference>
<dbReference type="EMBL" id="JBEHCU010005537">
    <property type="protein sequence ID" value="KAL1399470.1"/>
    <property type="molecule type" value="Genomic_DNA"/>
</dbReference>
<gene>
    <name evidence="6" type="ORF">pipiens_008184</name>
</gene>